<feature type="chain" id="PRO_5030790487" description="Low-complexity protein" evidence="2">
    <location>
        <begin position="29"/>
        <end position="107"/>
    </location>
</feature>
<keyword evidence="2" id="KW-0732">Signal</keyword>
<proteinExistence type="predicted"/>
<feature type="region of interest" description="Disordered" evidence="1">
    <location>
        <begin position="54"/>
        <end position="107"/>
    </location>
</feature>
<organism evidence="3 4">
    <name type="scientific">Stenotrophomonas maltophilia</name>
    <name type="common">Pseudomonas maltophilia</name>
    <name type="synonym">Xanthomonas maltophilia</name>
    <dbReference type="NCBI Taxonomy" id="40324"/>
    <lineage>
        <taxon>Bacteria</taxon>
        <taxon>Pseudomonadati</taxon>
        <taxon>Pseudomonadota</taxon>
        <taxon>Gammaproteobacteria</taxon>
        <taxon>Lysobacterales</taxon>
        <taxon>Lysobacteraceae</taxon>
        <taxon>Stenotrophomonas</taxon>
        <taxon>Stenotrophomonas maltophilia group</taxon>
    </lineage>
</organism>
<feature type="compositionally biased region" description="Basic and acidic residues" evidence="1">
    <location>
        <begin position="55"/>
        <end position="78"/>
    </location>
</feature>
<dbReference type="EMBL" id="WNDS01000002">
    <property type="protein sequence ID" value="KAF1016451.1"/>
    <property type="molecule type" value="Genomic_DNA"/>
</dbReference>
<evidence type="ECO:0008006" key="5">
    <source>
        <dbReference type="Google" id="ProtNLM"/>
    </source>
</evidence>
<feature type="compositionally biased region" description="Low complexity" evidence="1">
    <location>
        <begin position="80"/>
        <end position="91"/>
    </location>
</feature>
<evidence type="ECO:0000256" key="2">
    <source>
        <dbReference type="SAM" id="SignalP"/>
    </source>
</evidence>
<gene>
    <name evidence="3" type="ORF">GAK31_01949</name>
</gene>
<accession>A0A7V8JMX1</accession>
<feature type="signal peptide" evidence="2">
    <location>
        <begin position="1"/>
        <end position="28"/>
    </location>
</feature>
<reference evidence="4" key="1">
    <citation type="journal article" date="2020" name="MBio">
        <title>Horizontal gene transfer to a defensive symbiont with a reduced genome amongst a multipartite beetle microbiome.</title>
        <authorList>
            <person name="Waterworth S.C."/>
            <person name="Florez L.V."/>
            <person name="Rees E.R."/>
            <person name="Hertweck C."/>
            <person name="Kaltenpoth M."/>
            <person name="Kwan J.C."/>
        </authorList>
    </citation>
    <scope>NUCLEOTIDE SEQUENCE [LARGE SCALE GENOMIC DNA]</scope>
</reference>
<protein>
    <recommendedName>
        <fullName evidence="5">Low-complexity protein</fullName>
    </recommendedName>
</protein>
<evidence type="ECO:0000256" key="1">
    <source>
        <dbReference type="SAM" id="MobiDB-lite"/>
    </source>
</evidence>
<evidence type="ECO:0000313" key="3">
    <source>
        <dbReference type="EMBL" id="KAF1016451.1"/>
    </source>
</evidence>
<sequence length="107" mass="10146">MSATTKSLPLLAATALVAGLGLSAGASALSMTDLAQGYMVAGQAAAMTDGKAPAKHAEGKCGADGKSAEGKCGADKGKAKAAAPKPMAGGKKAAEGKCGEGKCGAKH</sequence>
<dbReference type="Proteomes" id="UP000487117">
    <property type="component" value="Unassembled WGS sequence"/>
</dbReference>
<name>A0A7V8JMX1_STEMA</name>
<evidence type="ECO:0000313" key="4">
    <source>
        <dbReference type="Proteomes" id="UP000487117"/>
    </source>
</evidence>
<dbReference type="AlphaFoldDB" id="A0A7V8JMX1"/>
<comment type="caution">
    <text evidence="3">The sequence shown here is derived from an EMBL/GenBank/DDBJ whole genome shotgun (WGS) entry which is preliminary data.</text>
</comment>